<comment type="caution">
    <text evidence="1">The sequence shown here is derived from an EMBL/GenBank/DDBJ whole genome shotgun (WGS) entry which is preliminary data.</text>
</comment>
<dbReference type="PANTHER" id="PTHR33198">
    <property type="entry name" value="ANK_REP_REGION DOMAIN-CONTAINING PROTEIN-RELATED"/>
    <property type="match status" value="1"/>
</dbReference>
<dbReference type="EMBL" id="BMAU01021284">
    <property type="protein sequence ID" value="GFY09034.1"/>
    <property type="molecule type" value="Genomic_DNA"/>
</dbReference>
<protein>
    <submittedName>
        <fullName evidence="1">Retrovirus-related Pol polyprotein from transposon 297</fullName>
    </submittedName>
</protein>
<dbReference type="PANTHER" id="PTHR33198:SF20">
    <property type="entry name" value="RETROTRANSPOSON GAG DOMAIN-CONTAINING PROTEIN"/>
    <property type="match status" value="1"/>
</dbReference>
<dbReference type="Proteomes" id="UP000887159">
    <property type="component" value="Unassembled WGS sequence"/>
</dbReference>
<organism evidence="1 2">
    <name type="scientific">Trichonephila clavipes</name>
    <name type="common">Golden silk orbweaver</name>
    <name type="synonym">Nephila clavipes</name>
    <dbReference type="NCBI Taxonomy" id="2585209"/>
    <lineage>
        <taxon>Eukaryota</taxon>
        <taxon>Metazoa</taxon>
        <taxon>Ecdysozoa</taxon>
        <taxon>Arthropoda</taxon>
        <taxon>Chelicerata</taxon>
        <taxon>Arachnida</taxon>
        <taxon>Araneae</taxon>
        <taxon>Araneomorphae</taxon>
        <taxon>Entelegynae</taxon>
        <taxon>Araneoidea</taxon>
        <taxon>Nephilidae</taxon>
        <taxon>Trichonephila</taxon>
    </lineage>
</organism>
<accession>A0A8X6VDW7</accession>
<evidence type="ECO:0000313" key="1">
    <source>
        <dbReference type="EMBL" id="GFY09034.1"/>
    </source>
</evidence>
<dbReference type="AlphaFoldDB" id="A0A8X6VDW7"/>
<reference evidence="1" key="1">
    <citation type="submission" date="2020-08" db="EMBL/GenBank/DDBJ databases">
        <title>Multicomponent nature underlies the extraordinary mechanical properties of spider dragline silk.</title>
        <authorList>
            <person name="Kono N."/>
            <person name="Nakamura H."/>
            <person name="Mori M."/>
            <person name="Yoshida Y."/>
            <person name="Ohtoshi R."/>
            <person name="Malay A.D."/>
            <person name="Moran D.A.P."/>
            <person name="Tomita M."/>
            <person name="Numata K."/>
            <person name="Arakawa K."/>
        </authorList>
    </citation>
    <scope>NUCLEOTIDE SEQUENCE</scope>
</reference>
<gene>
    <name evidence="1" type="primary">pol_2461</name>
    <name evidence="1" type="ORF">TNCV_4662251</name>
</gene>
<keyword evidence="2" id="KW-1185">Reference proteome</keyword>
<evidence type="ECO:0000313" key="2">
    <source>
        <dbReference type="Proteomes" id="UP000887159"/>
    </source>
</evidence>
<sequence length="282" mass="33047">MCVMEAFRPSAPLQFLLGNVKEKCRKWRQEMENYLLATEKDDRTDKIKIAILLNLLSSEGLEIYNTFKLESKANFSEILQKFQEHCSPRQNVVYERYKFFSCVQLEGQTIDTYVTQLKTLTSTCEFAEQENGLIRDRIVLGIKDSGLQERLLRENNLNIEKSIEIVRAAEASREQIRNMKYDTAIINFVKENQNKPKTQYNCKKCGRKHKPRECPAFWKICAKCKKKNHFAAKCFQSTKNIHEMNVAENELVYIDSVNENETKCAMKNITDSNFKNVEIRFH</sequence>
<proteinExistence type="predicted"/>
<name>A0A8X6VDW7_TRICX</name>